<proteinExistence type="predicted"/>
<dbReference type="AlphaFoldDB" id="A0A6D2HUS8"/>
<feature type="region of interest" description="Disordered" evidence="2">
    <location>
        <begin position="188"/>
        <end position="226"/>
    </location>
</feature>
<keyword evidence="1" id="KW-0862">Zinc</keyword>
<evidence type="ECO:0000256" key="1">
    <source>
        <dbReference type="PROSITE-ProRule" id="PRU00047"/>
    </source>
</evidence>
<organism evidence="4 5">
    <name type="scientific">Microthlaspi erraticum</name>
    <dbReference type="NCBI Taxonomy" id="1685480"/>
    <lineage>
        <taxon>Eukaryota</taxon>
        <taxon>Viridiplantae</taxon>
        <taxon>Streptophyta</taxon>
        <taxon>Embryophyta</taxon>
        <taxon>Tracheophyta</taxon>
        <taxon>Spermatophyta</taxon>
        <taxon>Magnoliopsida</taxon>
        <taxon>eudicotyledons</taxon>
        <taxon>Gunneridae</taxon>
        <taxon>Pentapetalae</taxon>
        <taxon>rosids</taxon>
        <taxon>malvids</taxon>
        <taxon>Brassicales</taxon>
        <taxon>Brassicaceae</taxon>
        <taxon>Coluteocarpeae</taxon>
        <taxon>Microthlaspi</taxon>
    </lineage>
</organism>
<evidence type="ECO:0000313" key="5">
    <source>
        <dbReference type="Proteomes" id="UP000467841"/>
    </source>
</evidence>
<sequence>MNGLWKRYMIVKVLGRKVAMAVLRKRLRELWKPTEAMYVMDLPRNFFMVHFESEEEYLAALTGGPWRDFGSYLMVKAWSPAFDPSRDEITTTPVWVRLSNLPVNYYHRTILMGIAKGLGVPIKVDQTTLNFERARFARICVEVDLRKPLKGTVVINGERYFVSYEGLSNICGRCGVYGHIVSSCPQGRKEKVAVENPTPRSEKSQGEGSQDETRERGAISSQLEDGFTMVGASGRRSEKSVPGIVFSAGSAGNSLGNKNQSQSRQVDSQNIAISNSFGSLGKNISLEEITGEQIMVEGDLENQDPNTQVDHGKSGGQAKGSRLQVEKSKIQKKDVRTKKLTGLGHKPEGFGPRPRRGSQLKPTWGLVFRPIGADVELSPNGKRLRVEKEGFGRLGGAVAKSGDGALVSPALGGQEPEESGMLQSMGQGLRDDTVGESPTSMRVLDRRR</sequence>
<gene>
    <name evidence="4" type="ORF">MERR_LOCUS5577</name>
</gene>
<evidence type="ECO:0000313" key="4">
    <source>
        <dbReference type="EMBL" id="CAA7018342.1"/>
    </source>
</evidence>
<dbReference type="PROSITE" id="PS50158">
    <property type="entry name" value="ZF_CCHC"/>
    <property type="match status" value="1"/>
</dbReference>
<dbReference type="PANTHER" id="PTHR31286:SF99">
    <property type="entry name" value="DUF4283 DOMAIN-CONTAINING PROTEIN"/>
    <property type="match status" value="1"/>
</dbReference>
<feature type="region of interest" description="Disordered" evidence="2">
    <location>
        <begin position="302"/>
        <end position="335"/>
    </location>
</feature>
<dbReference type="InterPro" id="IPR001878">
    <property type="entry name" value="Znf_CCHC"/>
</dbReference>
<reference evidence="4" key="1">
    <citation type="submission" date="2020-01" db="EMBL/GenBank/DDBJ databases">
        <authorList>
            <person name="Mishra B."/>
        </authorList>
    </citation>
    <scope>NUCLEOTIDE SEQUENCE [LARGE SCALE GENOMIC DNA]</scope>
</reference>
<dbReference type="EMBL" id="CACVBM020000377">
    <property type="protein sequence ID" value="CAA7018342.1"/>
    <property type="molecule type" value="Genomic_DNA"/>
</dbReference>
<feature type="region of interest" description="Disordered" evidence="2">
    <location>
        <begin position="397"/>
        <end position="448"/>
    </location>
</feature>
<evidence type="ECO:0000259" key="3">
    <source>
        <dbReference type="PROSITE" id="PS50158"/>
    </source>
</evidence>
<dbReference type="InterPro" id="IPR025558">
    <property type="entry name" value="DUF4283"/>
</dbReference>
<evidence type="ECO:0000256" key="2">
    <source>
        <dbReference type="SAM" id="MobiDB-lite"/>
    </source>
</evidence>
<dbReference type="InterPro" id="IPR040256">
    <property type="entry name" value="At4g02000-like"/>
</dbReference>
<feature type="compositionally biased region" description="Basic and acidic residues" evidence="2">
    <location>
        <begin position="200"/>
        <end position="217"/>
    </location>
</feature>
<keyword evidence="5" id="KW-1185">Reference proteome</keyword>
<dbReference type="Proteomes" id="UP000467841">
    <property type="component" value="Unassembled WGS sequence"/>
</dbReference>
<comment type="caution">
    <text evidence="4">The sequence shown here is derived from an EMBL/GenBank/DDBJ whole genome shotgun (WGS) entry which is preliminary data.</text>
</comment>
<dbReference type="OrthoDB" id="1924068at2759"/>
<keyword evidence="1" id="KW-0479">Metal-binding</keyword>
<dbReference type="PANTHER" id="PTHR31286">
    <property type="entry name" value="GLYCINE-RICH CELL WALL STRUCTURAL PROTEIN 1.8-LIKE"/>
    <property type="match status" value="1"/>
</dbReference>
<dbReference type="GO" id="GO:0003676">
    <property type="term" value="F:nucleic acid binding"/>
    <property type="evidence" value="ECO:0007669"/>
    <property type="project" value="InterPro"/>
</dbReference>
<accession>A0A6D2HUS8</accession>
<protein>
    <recommendedName>
        <fullName evidence="3">CCHC-type domain-containing protein</fullName>
    </recommendedName>
</protein>
<name>A0A6D2HUS8_9BRAS</name>
<feature type="compositionally biased region" description="Basic and acidic residues" evidence="2">
    <location>
        <begin position="324"/>
        <end position="334"/>
    </location>
</feature>
<keyword evidence="1" id="KW-0863">Zinc-finger</keyword>
<dbReference type="Pfam" id="PF14111">
    <property type="entry name" value="DUF4283"/>
    <property type="match status" value="1"/>
</dbReference>
<feature type="domain" description="CCHC-type" evidence="3">
    <location>
        <begin position="171"/>
        <end position="186"/>
    </location>
</feature>
<dbReference type="GO" id="GO:0008270">
    <property type="term" value="F:zinc ion binding"/>
    <property type="evidence" value="ECO:0007669"/>
    <property type="project" value="UniProtKB-KW"/>
</dbReference>